<comment type="catalytic activity">
    <reaction evidence="1 8">
        <text>[phosphatase 2A protein]-C-terminal L-leucine + S-adenosyl-L-methionine = [phosphatase 2A protein]-C-terminal L-leucine methyl ester + S-adenosyl-L-homocysteine</text>
        <dbReference type="Rhea" id="RHEA:48544"/>
        <dbReference type="Rhea" id="RHEA-COMP:12134"/>
        <dbReference type="Rhea" id="RHEA-COMP:12135"/>
        <dbReference type="ChEBI" id="CHEBI:57856"/>
        <dbReference type="ChEBI" id="CHEBI:59789"/>
        <dbReference type="ChEBI" id="CHEBI:90516"/>
        <dbReference type="ChEBI" id="CHEBI:90517"/>
        <dbReference type="EC" id="2.1.1.233"/>
    </reaction>
</comment>
<evidence type="ECO:0000256" key="1">
    <source>
        <dbReference type="ARBA" id="ARBA00000724"/>
    </source>
</evidence>
<keyword evidence="7 8" id="KW-0949">S-adenosyl-L-methionine</keyword>
<evidence type="ECO:0000256" key="5">
    <source>
        <dbReference type="ARBA" id="ARBA00022603"/>
    </source>
</evidence>
<gene>
    <name evidence="10" type="ORF">CPB83DRAFT_852043</name>
</gene>
<dbReference type="InterPro" id="IPR016651">
    <property type="entry name" value="LCMT1"/>
</dbReference>
<name>A0A9P6JRM9_9AGAR</name>
<keyword evidence="6 8" id="KW-0808">Transferase</keyword>
<evidence type="ECO:0000256" key="2">
    <source>
        <dbReference type="ARBA" id="ARBA00010703"/>
    </source>
</evidence>
<evidence type="ECO:0000256" key="3">
    <source>
        <dbReference type="ARBA" id="ARBA00012834"/>
    </source>
</evidence>
<evidence type="ECO:0000313" key="10">
    <source>
        <dbReference type="EMBL" id="KAF9529715.1"/>
    </source>
</evidence>
<feature type="binding site" evidence="9">
    <location>
        <position position="64"/>
    </location>
    <ligand>
        <name>S-adenosyl-L-methionine</name>
        <dbReference type="ChEBI" id="CHEBI:59789"/>
    </ligand>
</feature>
<feature type="binding site" evidence="9">
    <location>
        <position position="92"/>
    </location>
    <ligand>
        <name>S-adenosyl-L-methionine</name>
        <dbReference type="ChEBI" id="CHEBI:59789"/>
    </ligand>
</feature>
<dbReference type="SUPFAM" id="SSF53335">
    <property type="entry name" value="S-adenosyl-L-methionine-dependent methyltransferases"/>
    <property type="match status" value="1"/>
</dbReference>
<sequence>MLLPSPSTSSGDAPVRSTDNDAAAARVSAVKQGYLLDPFAKHLVPRAHLLPLRPPLINIGTYVRTAAIDSLVDQWLELAEKASQTCQIISLGAGSDTRFWRIASGKLSDGLGTYVEVDFPEITTKKAMAIKKSKDLLTTLGDPSHVSLDQGGTALRSTRYHLLPLDLRVDPEDVLKSVLATPQPNGLNLVDPSKPTLLIFECVLAYMAPELSSRLLEWFVKWSQTSPCGILGCIVYEMFGLNDAFGRVMVNNLKERSITLPGAEAYSTIESLPGRFLNTGFTAARALTLKEIRKSYIPRSELDRIAGLEFLDETEELDLVLDHYAISWGLFFVNNEIAVKWGHWGLVDRDDSDINM</sequence>
<comment type="function">
    <text evidence="8">Methylates the carboxyl group of the C-terminal leucine residue of protein phosphatase 2A catalytic subunits to form alpha-leucine ester residues.</text>
</comment>
<comment type="caution">
    <text evidence="10">The sequence shown here is derived from an EMBL/GenBank/DDBJ whole genome shotgun (WGS) entry which is preliminary data.</text>
</comment>
<reference evidence="10" key="1">
    <citation type="submission" date="2020-11" db="EMBL/GenBank/DDBJ databases">
        <authorList>
            <consortium name="DOE Joint Genome Institute"/>
            <person name="Ahrendt S."/>
            <person name="Riley R."/>
            <person name="Andreopoulos W."/>
            <person name="Labutti K."/>
            <person name="Pangilinan J."/>
            <person name="Ruiz-Duenas F.J."/>
            <person name="Barrasa J.M."/>
            <person name="Sanchez-Garcia M."/>
            <person name="Camarero S."/>
            <person name="Miyauchi S."/>
            <person name="Serrano A."/>
            <person name="Linde D."/>
            <person name="Babiker R."/>
            <person name="Drula E."/>
            <person name="Ayuso-Fernandez I."/>
            <person name="Pacheco R."/>
            <person name="Padilla G."/>
            <person name="Ferreira P."/>
            <person name="Barriuso J."/>
            <person name="Kellner H."/>
            <person name="Castanera R."/>
            <person name="Alfaro M."/>
            <person name="Ramirez L."/>
            <person name="Pisabarro A.G."/>
            <person name="Kuo A."/>
            <person name="Tritt A."/>
            <person name="Lipzen A."/>
            <person name="He G."/>
            <person name="Yan M."/>
            <person name="Ng V."/>
            <person name="Cullen D."/>
            <person name="Martin F."/>
            <person name="Rosso M.-N."/>
            <person name="Henrissat B."/>
            <person name="Hibbett D."/>
            <person name="Martinez A.T."/>
            <person name="Grigoriev I.V."/>
        </authorList>
    </citation>
    <scope>NUCLEOTIDE SEQUENCE</scope>
    <source>
        <strain evidence="10">CBS 506.95</strain>
    </source>
</reference>
<proteinExistence type="inferred from homology"/>
<dbReference type="GO" id="GO:0018423">
    <property type="term" value="F:protein C-terminal leucine carboxyl O-methyltransferase activity"/>
    <property type="evidence" value="ECO:0007669"/>
    <property type="project" value="UniProtKB-EC"/>
</dbReference>
<organism evidence="10 11">
    <name type="scientific">Crepidotus variabilis</name>
    <dbReference type="NCBI Taxonomy" id="179855"/>
    <lineage>
        <taxon>Eukaryota</taxon>
        <taxon>Fungi</taxon>
        <taxon>Dikarya</taxon>
        <taxon>Basidiomycota</taxon>
        <taxon>Agaricomycotina</taxon>
        <taxon>Agaricomycetes</taxon>
        <taxon>Agaricomycetidae</taxon>
        <taxon>Agaricales</taxon>
        <taxon>Agaricineae</taxon>
        <taxon>Crepidotaceae</taxon>
        <taxon>Crepidotus</taxon>
    </lineage>
</organism>
<dbReference type="EC" id="2.1.1.233" evidence="3 8"/>
<dbReference type="InterPro" id="IPR007213">
    <property type="entry name" value="Ppm1/Ppm2/Tcmp"/>
</dbReference>
<dbReference type="InterPro" id="IPR029063">
    <property type="entry name" value="SAM-dependent_MTases_sf"/>
</dbReference>
<dbReference type="PANTHER" id="PTHR13600">
    <property type="entry name" value="LEUCINE CARBOXYL METHYLTRANSFERASE"/>
    <property type="match status" value="1"/>
</dbReference>
<dbReference type="OrthoDB" id="203237at2759"/>
<evidence type="ECO:0000256" key="6">
    <source>
        <dbReference type="ARBA" id="ARBA00022679"/>
    </source>
</evidence>
<dbReference type="AlphaFoldDB" id="A0A9P6JRM9"/>
<evidence type="ECO:0000256" key="7">
    <source>
        <dbReference type="ARBA" id="ARBA00022691"/>
    </source>
</evidence>
<keyword evidence="11" id="KW-1185">Reference proteome</keyword>
<accession>A0A9P6JRM9</accession>
<evidence type="ECO:0000256" key="9">
    <source>
        <dbReference type="PIRSR" id="PIRSR016305-1"/>
    </source>
</evidence>
<feature type="binding site" evidence="9">
    <location>
        <begin position="166"/>
        <end position="167"/>
    </location>
    <ligand>
        <name>S-adenosyl-L-methionine</name>
        <dbReference type="ChEBI" id="CHEBI:59789"/>
    </ligand>
</feature>
<keyword evidence="5 8" id="KW-0489">Methyltransferase</keyword>
<dbReference type="Gene3D" id="3.40.50.150">
    <property type="entry name" value="Vaccinia Virus protein VP39"/>
    <property type="match status" value="1"/>
</dbReference>
<dbReference type="GO" id="GO:0032259">
    <property type="term" value="P:methylation"/>
    <property type="evidence" value="ECO:0007669"/>
    <property type="project" value="UniProtKB-KW"/>
</dbReference>
<dbReference type="PANTHER" id="PTHR13600:SF21">
    <property type="entry name" value="LEUCINE CARBOXYL METHYLTRANSFERASE 1"/>
    <property type="match status" value="1"/>
</dbReference>
<dbReference type="PIRSF" id="PIRSF016305">
    <property type="entry name" value="LCM_mtfrase"/>
    <property type="match status" value="1"/>
</dbReference>
<evidence type="ECO:0000256" key="8">
    <source>
        <dbReference type="PIRNR" id="PIRNR016305"/>
    </source>
</evidence>
<dbReference type="Proteomes" id="UP000807306">
    <property type="component" value="Unassembled WGS sequence"/>
</dbReference>
<dbReference type="EMBL" id="MU157844">
    <property type="protein sequence ID" value="KAF9529715.1"/>
    <property type="molecule type" value="Genomic_DNA"/>
</dbReference>
<protein>
    <recommendedName>
        <fullName evidence="4 8">Leucine carboxyl methyltransferase 1</fullName>
        <ecNumber evidence="3 8">2.1.1.233</ecNumber>
    </recommendedName>
</protein>
<comment type="similarity">
    <text evidence="2 8">Belongs to the methyltransferase superfamily. LCMT family.</text>
</comment>
<feature type="binding site" evidence="9">
    <location>
        <position position="201"/>
    </location>
    <ligand>
        <name>S-adenosyl-L-methionine</name>
        <dbReference type="ChEBI" id="CHEBI:59789"/>
    </ligand>
</feature>
<evidence type="ECO:0000256" key="4">
    <source>
        <dbReference type="ARBA" id="ARBA00017497"/>
    </source>
</evidence>
<evidence type="ECO:0000313" key="11">
    <source>
        <dbReference type="Proteomes" id="UP000807306"/>
    </source>
</evidence>
<dbReference type="Pfam" id="PF04072">
    <property type="entry name" value="LCM"/>
    <property type="match status" value="1"/>
</dbReference>